<dbReference type="EMBL" id="JAZHXI010000003">
    <property type="protein sequence ID" value="KAL2073662.1"/>
    <property type="molecule type" value="Genomic_DNA"/>
</dbReference>
<sequence>MYIPDCTAWYASAQWAKFGTGVRENGVNTKMAHAWYISRRSLRIDLFFSALPINRFGVSHTEFGEGGLEWYQSIVDRCLAWRAS</sequence>
<protein>
    <submittedName>
        <fullName evidence="1">Uncharacterized protein</fullName>
    </submittedName>
</protein>
<dbReference type="Proteomes" id="UP001595075">
    <property type="component" value="Unassembled WGS sequence"/>
</dbReference>
<proteinExistence type="predicted"/>
<comment type="caution">
    <text evidence="1">The sequence shown here is derived from an EMBL/GenBank/DDBJ whole genome shotgun (WGS) entry which is preliminary data.</text>
</comment>
<evidence type="ECO:0000313" key="2">
    <source>
        <dbReference type="Proteomes" id="UP001595075"/>
    </source>
</evidence>
<reference evidence="1 2" key="1">
    <citation type="journal article" date="2024" name="Commun. Biol.">
        <title>Comparative genomic analysis of thermophilic fungi reveals convergent evolutionary adaptations and gene losses.</title>
        <authorList>
            <person name="Steindorff A.S."/>
            <person name="Aguilar-Pontes M.V."/>
            <person name="Robinson A.J."/>
            <person name="Andreopoulos B."/>
            <person name="LaButti K."/>
            <person name="Kuo A."/>
            <person name="Mondo S."/>
            <person name="Riley R."/>
            <person name="Otillar R."/>
            <person name="Haridas S."/>
            <person name="Lipzen A."/>
            <person name="Grimwood J."/>
            <person name="Schmutz J."/>
            <person name="Clum A."/>
            <person name="Reid I.D."/>
            <person name="Moisan M.C."/>
            <person name="Butler G."/>
            <person name="Nguyen T.T.M."/>
            <person name="Dewar K."/>
            <person name="Conant G."/>
            <person name="Drula E."/>
            <person name="Henrissat B."/>
            <person name="Hansel C."/>
            <person name="Singer S."/>
            <person name="Hutchinson M.I."/>
            <person name="de Vries R.P."/>
            <person name="Natvig D.O."/>
            <person name="Powell A.J."/>
            <person name="Tsang A."/>
            <person name="Grigoriev I.V."/>
        </authorList>
    </citation>
    <scope>NUCLEOTIDE SEQUENCE [LARGE SCALE GENOMIC DNA]</scope>
    <source>
        <strain evidence="1 2">CBS 494.80</strain>
    </source>
</reference>
<gene>
    <name evidence="1" type="ORF">VTL71DRAFT_10988</name>
</gene>
<evidence type="ECO:0000313" key="1">
    <source>
        <dbReference type="EMBL" id="KAL2073662.1"/>
    </source>
</evidence>
<keyword evidence="2" id="KW-1185">Reference proteome</keyword>
<organism evidence="1 2">
    <name type="scientific">Oculimacula yallundae</name>
    <dbReference type="NCBI Taxonomy" id="86028"/>
    <lineage>
        <taxon>Eukaryota</taxon>
        <taxon>Fungi</taxon>
        <taxon>Dikarya</taxon>
        <taxon>Ascomycota</taxon>
        <taxon>Pezizomycotina</taxon>
        <taxon>Leotiomycetes</taxon>
        <taxon>Helotiales</taxon>
        <taxon>Ploettnerulaceae</taxon>
        <taxon>Oculimacula</taxon>
    </lineage>
</organism>
<accession>A0ABR4CV26</accession>
<name>A0ABR4CV26_9HELO</name>